<evidence type="ECO:0000313" key="1">
    <source>
        <dbReference type="EMBL" id="ONH25533.1"/>
    </source>
</evidence>
<dbReference type="EMBL" id="MOMC01000059">
    <property type="protein sequence ID" value="ONH25533.1"/>
    <property type="molecule type" value="Genomic_DNA"/>
</dbReference>
<sequence>MIDLDGAGYGPVPVDLEPLRLPTRPGVLLDARPWPDWIPAGNQPVDTAAWRAARSAGTRVAVACPALASPGQVMLALAVGRLLADQRATAGIDLVPLVTCPTRPRCAWESGAVVVPHPVNVLTWKSAQLRVVWEITHQEQIAATGASLAPVALWPTAVPA</sequence>
<proteinExistence type="predicted"/>
<comment type="caution">
    <text evidence="1">The sequence shown here is derived from an EMBL/GenBank/DDBJ whole genome shotgun (WGS) entry which is preliminary data.</text>
</comment>
<protein>
    <submittedName>
        <fullName evidence="1">Uncharacterized protein</fullName>
    </submittedName>
</protein>
<gene>
    <name evidence="1" type="ORF">BL253_27420</name>
</gene>
<accession>A0A1V2I491</accession>
<keyword evidence="2" id="KW-1185">Reference proteome</keyword>
<organism evidence="1 2">
    <name type="scientific">Pseudofrankia asymbiotica</name>
    <dbReference type="NCBI Taxonomy" id="1834516"/>
    <lineage>
        <taxon>Bacteria</taxon>
        <taxon>Bacillati</taxon>
        <taxon>Actinomycetota</taxon>
        <taxon>Actinomycetes</taxon>
        <taxon>Frankiales</taxon>
        <taxon>Frankiaceae</taxon>
        <taxon>Pseudofrankia</taxon>
    </lineage>
</organism>
<reference evidence="2" key="1">
    <citation type="submission" date="2016-10" db="EMBL/GenBank/DDBJ databases">
        <title>Frankia sp. NRRL B-16386 Genome sequencing.</title>
        <authorList>
            <person name="Ghodhbane-Gtari F."/>
            <person name="Swanson E."/>
            <person name="Gueddou A."/>
            <person name="Hezbri K."/>
            <person name="Ktari K."/>
            <person name="Nouioui I."/>
            <person name="Morris K."/>
            <person name="Simpson S."/>
            <person name="Abebe-Akele F."/>
            <person name="Thomas K."/>
            <person name="Gtari M."/>
            <person name="Tisa L.S."/>
        </authorList>
    </citation>
    <scope>NUCLEOTIDE SEQUENCE [LARGE SCALE GENOMIC DNA]</scope>
    <source>
        <strain evidence="2">NRRL B-16386</strain>
    </source>
</reference>
<dbReference type="Proteomes" id="UP000188929">
    <property type="component" value="Unassembled WGS sequence"/>
</dbReference>
<evidence type="ECO:0000313" key="2">
    <source>
        <dbReference type="Proteomes" id="UP000188929"/>
    </source>
</evidence>
<name>A0A1V2I491_9ACTN</name>
<dbReference type="AlphaFoldDB" id="A0A1V2I491"/>